<proteinExistence type="predicted"/>
<dbReference type="AlphaFoldDB" id="A0A243RRE9"/>
<evidence type="ECO:0000313" key="1">
    <source>
        <dbReference type="EMBL" id="OUC97572.1"/>
    </source>
</evidence>
<accession>A0A243RRE9</accession>
<organism evidence="1 2">
    <name type="scientific">Streptosporangium minutum</name>
    <dbReference type="NCBI Taxonomy" id="569862"/>
    <lineage>
        <taxon>Bacteria</taxon>
        <taxon>Bacillati</taxon>
        <taxon>Actinomycetota</taxon>
        <taxon>Actinomycetes</taxon>
        <taxon>Streptosporangiales</taxon>
        <taxon>Streptosporangiaceae</taxon>
        <taxon>Streptosporangium</taxon>
    </lineage>
</organism>
<dbReference type="RefSeq" id="WP_108724556.1">
    <property type="nucleotide sequence ID" value="NZ_NGFP01000035.1"/>
</dbReference>
<dbReference type="Proteomes" id="UP000194761">
    <property type="component" value="Unassembled WGS sequence"/>
</dbReference>
<sequence length="129" mass="13953">MTYIGAGDEEDLPRLFREVERMAGTFADGMRELDERKVTGADSSGRVVATVTGSSRLLHVRIDPRAMRDLDHVALSQAVLDAVGAARRAAGEGLDEILGGLDGGRPRPAPEDDPFARYFDAFLREDGHG</sequence>
<dbReference type="Pfam" id="PF02575">
    <property type="entry name" value="YbaB_DNA_bd"/>
    <property type="match status" value="1"/>
</dbReference>
<name>A0A243RRE9_9ACTN</name>
<keyword evidence="2" id="KW-1185">Reference proteome</keyword>
<dbReference type="SUPFAM" id="SSF82607">
    <property type="entry name" value="YbaB-like"/>
    <property type="match status" value="1"/>
</dbReference>
<dbReference type="Gene3D" id="3.30.1310.10">
    <property type="entry name" value="Nucleoid-associated protein YbaB-like domain"/>
    <property type="match status" value="1"/>
</dbReference>
<evidence type="ECO:0008006" key="3">
    <source>
        <dbReference type="Google" id="ProtNLM"/>
    </source>
</evidence>
<evidence type="ECO:0000313" key="2">
    <source>
        <dbReference type="Proteomes" id="UP000194761"/>
    </source>
</evidence>
<dbReference type="InterPro" id="IPR036894">
    <property type="entry name" value="YbaB-like_sf"/>
</dbReference>
<dbReference type="GO" id="GO:0003677">
    <property type="term" value="F:DNA binding"/>
    <property type="evidence" value="ECO:0007669"/>
    <property type="project" value="InterPro"/>
</dbReference>
<dbReference type="EMBL" id="NGFP01000035">
    <property type="protein sequence ID" value="OUC97572.1"/>
    <property type="molecule type" value="Genomic_DNA"/>
</dbReference>
<comment type="caution">
    <text evidence="1">The sequence shown here is derived from an EMBL/GenBank/DDBJ whole genome shotgun (WGS) entry which is preliminary data.</text>
</comment>
<gene>
    <name evidence="1" type="ORF">CA984_10635</name>
</gene>
<dbReference type="InterPro" id="IPR004401">
    <property type="entry name" value="YbaB/EbfC"/>
</dbReference>
<protein>
    <recommendedName>
        <fullName evidence="3">YbaB/EbfC family nucleoid-associated protein</fullName>
    </recommendedName>
</protein>
<reference evidence="1 2" key="1">
    <citation type="submission" date="2017-05" db="EMBL/GenBank/DDBJ databases">
        <title>Biotechnological potential of actinobacteria isolated from South African environments.</title>
        <authorList>
            <person name="Le Roes-Hill M."/>
            <person name="Prins A."/>
            <person name="Durrell K.A."/>
        </authorList>
    </citation>
    <scope>NUCLEOTIDE SEQUENCE [LARGE SCALE GENOMIC DNA]</scope>
    <source>
        <strain evidence="1">M26</strain>
    </source>
</reference>